<dbReference type="AlphaFoldDB" id="A0AAE3W1T2"/>
<evidence type="ECO:0000313" key="2">
    <source>
        <dbReference type="EMBL" id="MDQ0367971.1"/>
    </source>
</evidence>
<sequence length="57" mass="6421">MARIEKTNGMFLGLLRDREDRADRQRLADITSKATGKERAAIDAARQKPHTGPESRN</sequence>
<protein>
    <submittedName>
        <fullName evidence="2">Uncharacterized protein</fullName>
    </submittedName>
</protein>
<gene>
    <name evidence="2" type="ORF">J2S42_004640</name>
</gene>
<dbReference type="EMBL" id="JAUSUZ010000001">
    <property type="protein sequence ID" value="MDQ0367971.1"/>
    <property type="molecule type" value="Genomic_DNA"/>
</dbReference>
<feature type="region of interest" description="Disordered" evidence="1">
    <location>
        <begin position="19"/>
        <end position="57"/>
    </location>
</feature>
<evidence type="ECO:0000256" key="1">
    <source>
        <dbReference type="SAM" id="MobiDB-lite"/>
    </source>
</evidence>
<organism evidence="2 3">
    <name type="scientific">Catenuloplanes indicus</name>
    <dbReference type="NCBI Taxonomy" id="137267"/>
    <lineage>
        <taxon>Bacteria</taxon>
        <taxon>Bacillati</taxon>
        <taxon>Actinomycetota</taxon>
        <taxon>Actinomycetes</taxon>
        <taxon>Micromonosporales</taxon>
        <taxon>Micromonosporaceae</taxon>
        <taxon>Catenuloplanes</taxon>
    </lineage>
</organism>
<comment type="caution">
    <text evidence="2">The sequence shown here is derived from an EMBL/GenBank/DDBJ whole genome shotgun (WGS) entry which is preliminary data.</text>
</comment>
<dbReference type="RefSeq" id="WP_307242341.1">
    <property type="nucleotide sequence ID" value="NZ_JAUSUZ010000001.1"/>
</dbReference>
<name>A0AAE3W1T2_9ACTN</name>
<reference evidence="2 3" key="1">
    <citation type="submission" date="2023-07" db="EMBL/GenBank/DDBJ databases">
        <title>Sequencing the genomes of 1000 actinobacteria strains.</title>
        <authorList>
            <person name="Klenk H.-P."/>
        </authorList>
    </citation>
    <scope>NUCLEOTIDE SEQUENCE [LARGE SCALE GENOMIC DNA]</scope>
    <source>
        <strain evidence="2 3">DSM 44709</strain>
    </source>
</reference>
<dbReference type="Proteomes" id="UP001240236">
    <property type="component" value="Unassembled WGS sequence"/>
</dbReference>
<keyword evidence="3" id="KW-1185">Reference proteome</keyword>
<proteinExistence type="predicted"/>
<accession>A0AAE3W1T2</accession>
<evidence type="ECO:0000313" key="3">
    <source>
        <dbReference type="Proteomes" id="UP001240236"/>
    </source>
</evidence>